<name>A0ABR9D0D1_9GAMM</name>
<comment type="caution">
    <text evidence="1">The sequence shown here is derived from an EMBL/GenBank/DDBJ whole genome shotgun (WGS) entry which is preliminary data.</text>
</comment>
<protein>
    <submittedName>
        <fullName evidence="1">Uncharacterized protein</fullName>
    </submittedName>
</protein>
<dbReference type="EMBL" id="JACXSS010000001">
    <property type="protein sequence ID" value="MBD9356581.1"/>
    <property type="molecule type" value="Genomic_DNA"/>
</dbReference>
<gene>
    <name evidence="1" type="ORF">IE877_11895</name>
</gene>
<reference evidence="1 2" key="1">
    <citation type="submission" date="2020-09" db="EMBL/GenBank/DDBJ databases">
        <title>Methylomonas albis sp. nov. and Methylomonas fluvii sp. nov.: Two cold-adapted methanotrophs from the River Elbe and an amended description of Methylovulum psychrotolerans strain Eb1.</title>
        <authorList>
            <person name="Bussmann I.K."/>
            <person name="Klings K.-W."/>
            <person name="Warnstedt J."/>
            <person name="Hoppert M."/>
            <person name="Saborowski A."/>
            <person name="Horn F."/>
            <person name="Liebner S."/>
        </authorList>
    </citation>
    <scope>NUCLEOTIDE SEQUENCE [LARGE SCALE GENOMIC DNA]</scope>
    <source>
        <strain evidence="1 2">EbA</strain>
    </source>
</reference>
<accession>A0ABR9D0D1</accession>
<dbReference type="Proteomes" id="UP000652176">
    <property type="component" value="Unassembled WGS sequence"/>
</dbReference>
<evidence type="ECO:0000313" key="2">
    <source>
        <dbReference type="Proteomes" id="UP000652176"/>
    </source>
</evidence>
<organism evidence="1 2">
    <name type="scientific">Methylomonas albis</name>
    <dbReference type="NCBI Taxonomy" id="1854563"/>
    <lineage>
        <taxon>Bacteria</taxon>
        <taxon>Pseudomonadati</taxon>
        <taxon>Pseudomonadota</taxon>
        <taxon>Gammaproteobacteria</taxon>
        <taxon>Methylococcales</taxon>
        <taxon>Methylococcaceae</taxon>
        <taxon>Methylomonas</taxon>
    </lineage>
</organism>
<dbReference type="RefSeq" id="WP_192374921.1">
    <property type="nucleotide sequence ID" value="NZ_CAJHIV010000001.1"/>
</dbReference>
<keyword evidence="2" id="KW-1185">Reference proteome</keyword>
<proteinExistence type="predicted"/>
<sequence length="67" mass="7574">MPLEKYPSLKTIIILLLIDLKSDIYLAALSITLDKSLNMQVRPKQLVEIQQGRNMPCCWASTTPTVD</sequence>
<evidence type="ECO:0000313" key="1">
    <source>
        <dbReference type="EMBL" id="MBD9356581.1"/>
    </source>
</evidence>